<feature type="region of interest" description="Disordered" evidence="1">
    <location>
        <begin position="23"/>
        <end position="138"/>
    </location>
</feature>
<dbReference type="Proteomes" id="UP000886808">
    <property type="component" value="Unassembled WGS sequence"/>
</dbReference>
<feature type="compositionally biased region" description="Polar residues" evidence="1">
    <location>
        <begin position="60"/>
        <end position="97"/>
    </location>
</feature>
<protein>
    <submittedName>
        <fullName evidence="3">DUF4358 domain-containing protein</fullName>
    </submittedName>
</protein>
<dbReference type="AlphaFoldDB" id="A0A9D1TI72"/>
<feature type="compositionally biased region" description="Pro residues" evidence="1">
    <location>
        <begin position="121"/>
        <end position="131"/>
    </location>
</feature>
<evidence type="ECO:0000256" key="1">
    <source>
        <dbReference type="SAM" id="MobiDB-lite"/>
    </source>
</evidence>
<feature type="chain" id="PRO_5038339583" evidence="2">
    <location>
        <begin position="20"/>
        <end position="263"/>
    </location>
</feature>
<keyword evidence="2" id="KW-0732">Signal</keyword>
<dbReference type="EMBL" id="DXIE01000028">
    <property type="protein sequence ID" value="HIV62056.1"/>
    <property type="molecule type" value="Genomic_DNA"/>
</dbReference>
<evidence type="ECO:0000256" key="2">
    <source>
        <dbReference type="SAM" id="SignalP"/>
    </source>
</evidence>
<feature type="compositionally biased region" description="Low complexity" evidence="1">
    <location>
        <begin position="106"/>
        <end position="120"/>
    </location>
</feature>
<reference evidence="3" key="2">
    <citation type="submission" date="2021-04" db="EMBL/GenBank/DDBJ databases">
        <authorList>
            <person name="Gilroy R."/>
        </authorList>
    </citation>
    <scope>NUCLEOTIDE SEQUENCE</scope>
    <source>
        <strain evidence="3">CHK193-4272</strain>
    </source>
</reference>
<proteinExistence type="predicted"/>
<name>A0A9D1TI72_9FIRM</name>
<accession>A0A9D1TI72</accession>
<feature type="signal peptide" evidence="2">
    <location>
        <begin position="1"/>
        <end position="19"/>
    </location>
</feature>
<dbReference type="InterPro" id="IPR025648">
    <property type="entry name" value="DUF4358"/>
</dbReference>
<sequence>MKKKIAFLLAIAMLTVSLAACGSEKKENDKSNLNSNISSSAGDVSEDTSSSSSTPDKSDGATSSTPITDDNIANTPAQSTETTQPEQNQTAQQPTTKPQEKPVTPPANNNNNNTQTKPQQPSNPAPQPTPETPAKSPAVSDIAAAIDKALGVDANFMSFTADDVALNYGIGSSSMAEFVGKMPMMSVKATEYLVVKAADGQVDAVKNGMIKRQADLDAQWKQYLPEQYELVKNYKLVANGNYVLFVIGDNADGAVETFNSMTK</sequence>
<feature type="compositionally biased region" description="Low complexity" evidence="1">
    <location>
        <begin position="38"/>
        <end position="55"/>
    </location>
</feature>
<organism evidence="3 4">
    <name type="scientific">Candidatus Butyricicoccus avistercoris</name>
    <dbReference type="NCBI Taxonomy" id="2838518"/>
    <lineage>
        <taxon>Bacteria</taxon>
        <taxon>Bacillati</taxon>
        <taxon>Bacillota</taxon>
        <taxon>Clostridia</taxon>
        <taxon>Eubacteriales</taxon>
        <taxon>Butyricicoccaceae</taxon>
        <taxon>Butyricicoccus</taxon>
    </lineage>
</organism>
<dbReference type="Pfam" id="PF14270">
    <property type="entry name" value="DUF4358"/>
    <property type="match status" value="1"/>
</dbReference>
<evidence type="ECO:0000313" key="4">
    <source>
        <dbReference type="Proteomes" id="UP000886808"/>
    </source>
</evidence>
<dbReference type="PROSITE" id="PS51257">
    <property type="entry name" value="PROKAR_LIPOPROTEIN"/>
    <property type="match status" value="1"/>
</dbReference>
<comment type="caution">
    <text evidence="3">The sequence shown here is derived from an EMBL/GenBank/DDBJ whole genome shotgun (WGS) entry which is preliminary data.</text>
</comment>
<gene>
    <name evidence="3" type="ORF">H9746_04300</name>
</gene>
<evidence type="ECO:0000313" key="3">
    <source>
        <dbReference type="EMBL" id="HIV62056.1"/>
    </source>
</evidence>
<reference evidence="3" key="1">
    <citation type="journal article" date="2021" name="PeerJ">
        <title>Extensive microbial diversity within the chicken gut microbiome revealed by metagenomics and culture.</title>
        <authorList>
            <person name="Gilroy R."/>
            <person name="Ravi A."/>
            <person name="Getino M."/>
            <person name="Pursley I."/>
            <person name="Horton D.L."/>
            <person name="Alikhan N.F."/>
            <person name="Baker D."/>
            <person name="Gharbi K."/>
            <person name="Hall N."/>
            <person name="Watson M."/>
            <person name="Adriaenssens E.M."/>
            <person name="Foster-Nyarko E."/>
            <person name="Jarju S."/>
            <person name="Secka A."/>
            <person name="Antonio M."/>
            <person name="Oren A."/>
            <person name="Chaudhuri R.R."/>
            <person name="La Ragione R."/>
            <person name="Hildebrand F."/>
            <person name="Pallen M.J."/>
        </authorList>
    </citation>
    <scope>NUCLEOTIDE SEQUENCE</scope>
    <source>
        <strain evidence="3">CHK193-4272</strain>
    </source>
</reference>